<comment type="subcellular location">
    <subcellularLocation>
        <location evidence="1">Cell inner membrane</location>
        <topology evidence="1">Multi-pass membrane protein</topology>
    </subcellularLocation>
</comment>
<keyword evidence="7 9" id="KW-0472">Membrane</keyword>
<dbReference type="EMBL" id="JAPHEH010000001">
    <property type="protein sequence ID" value="MDG4475807.1"/>
    <property type="molecule type" value="Genomic_DNA"/>
</dbReference>
<comment type="caution">
    <text evidence="10">The sequence shown here is derived from an EMBL/GenBank/DDBJ whole genome shotgun (WGS) entry which is preliminary data.</text>
</comment>
<evidence type="ECO:0000256" key="4">
    <source>
        <dbReference type="ARBA" id="ARBA00022519"/>
    </source>
</evidence>
<evidence type="ECO:0000256" key="1">
    <source>
        <dbReference type="ARBA" id="ARBA00004429"/>
    </source>
</evidence>
<evidence type="ECO:0000256" key="9">
    <source>
        <dbReference type="SAM" id="Phobius"/>
    </source>
</evidence>
<evidence type="ECO:0000256" key="7">
    <source>
        <dbReference type="ARBA" id="ARBA00023136"/>
    </source>
</evidence>
<keyword evidence="3" id="KW-1003">Cell membrane</keyword>
<feature type="transmembrane region" description="Helical" evidence="9">
    <location>
        <begin position="77"/>
        <end position="95"/>
    </location>
</feature>
<evidence type="ECO:0000256" key="5">
    <source>
        <dbReference type="ARBA" id="ARBA00022692"/>
    </source>
</evidence>
<dbReference type="AlphaFoldDB" id="A0A9X4RQ15"/>
<keyword evidence="2" id="KW-0813">Transport</keyword>
<evidence type="ECO:0000313" key="11">
    <source>
        <dbReference type="Proteomes" id="UP001154240"/>
    </source>
</evidence>
<dbReference type="Pfam" id="PF04143">
    <property type="entry name" value="Sulf_transp"/>
    <property type="match status" value="1"/>
</dbReference>
<proteinExistence type="inferred from homology"/>
<comment type="similarity">
    <text evidence="8">Belongs to the TsuA/YedE (TC 9.B.102) family.</text>
</comment>
<organism evidence="10 11">
    <name type="scientific">Thiovibrio frasassiensis</name>
    <dbReference type="NCBI Taxonomy" id="2984131"/>
    <lineage>
        <taxon>Bacteria</taxon>
        <taxon>Pseudomonadati</taxon>
        <taxon>Thermodesulfobacteriota</taxon>
        <taxon>Desulfobulbia</taxon>
        <taxon>Desulfobulbales</taxon>
        <taxon>Thiovibrionaceae</taxon>
        <taxon>Thiovibrio</taxon>
    </lineage>
</organism>
<dbReference type="Proteomes" id="UP001154240">
    <property type="component" value="Unassembled WGS sequence"/>
</dbReference>
<evidence type="ECO:0000313" key="10">
    <source>
        <dbReference type="EMBL" id="MDG4475807.1"/>
    </source>
</evidence>
<dbReference type="InterPro" id="IPR007272">
    <property type="entry name" value="Sulf_transp_TsuA/YedE"/>
</dbReference>
<gene>
    <name evidence="10" type="ORF">OLX77_06505</name>
</gene>
<dbReference type="GO" id="GO:0005886">
    <property type="term" value="C:plasma membrane"/>
    <property type="evidence" value="ECO:0007669"/>
    <property type="project" value="UniProtKB-SubCell"/>
</dbReference>
<sequence length="180" mass="18945">MQEKTGDNGWSPYLAGALVGLLAIVSVYATTQWMGKTTYIGASTTFVRAAGLLERTVAAEHVAANDYFVKEKVRVDWQFMLVLGIFAGALLSSLSDKSFKLERVPPLWAKRFGPSLGKRAVGAFAGGVVAMVGARMADGCPSGHGLSGMMQLSVSAFVALALFIGVGMVVAHLVYGGRKA</sequence>
<name>A0A9X4RQ15_9BACT</name>
<evidence type="ECO:0000256" key="2">
    <source>
        <dbReference type="ARBA" id="ARBA00022448"/>
    </source>
</evidence>
<keyword evidence="5 9" id="KW-0812">Transmembrane</keyword>
<evidence type="ECO:0000256" key="8">
    <source>
        <dbReference type="ARBA" id="ARBA00035655"/>
    </source>
</evidence>
<feature type="transmembrane region" description="Helical" evidence="9">
    <location>
        <begin position="12"/>
        <end position="29"/>
    </location>
</feature>
<accession>A0A9X4RQ15</accession>
<feature type="transmembrane region" description="Helical" evidence="9">
    <location>
        <begin position="116"/>
        <end position="134"/>
    </location>
</feature>
<dbReference type="PANTHER" id="PTHR30574:SF1">
    <property type="entry name" value="SULPHUR TRANSPORT DOMAIN-CONTAINING PROTEIN"/>
    <property type="match status" value="1"/>
</dbReference>
<evidence type="ECO:0000256" key="3">
    <source>
        <dbReference type="ARBA" id="ARBA00022475"/>
    </source>
</evidence>
<evidence type="ECO:0000256" key="6">
    <source>
        <dbReference type="ARBA" id="ARBA00022989"/>
    </source>
</evidence>
<keyword evidence="6 9" id="KW-1133">Transmembrane helix</keyword>
<protein>
    <submittedName>
        <fullName evidence="10">YeeE/YedE family protein</fullName>
    </submittedName>
</protein>
<keyword evidence="4" id="KW-0997">Cell inner membrane</keyword>
<dbReference type="RefSeq" id="WP_307632781.1">
    <property type="nucleotide sequence ID" value="NZ_JAPHEH010000001.1"/>
</dbReference>
<feature type="transmembrane region" description="Helical" evidence="9">
    <location>
        <begin position="154"/>
        <end position="175"/>
    </location>
</feature>
<reference evidence="10" key="2">
    <citation type="submission" date="2022-10" db="EMBL/GenBank/DDBJ databases">
        <authorList>
            <person name="Aronson H.S."/>
        </authorList>
    </citation>
    <scope>NUCLEOTIDE SEQUENCE</scope>
    <source>
        <strain evidence="10">RS19-109</strain>
    </source>
</reference>
<dbReference type="PANTHER" id="PTHR30574">
    <property type="entry name" value="INNER MEMBRANE PROTEIN YEDE"/>
    <property type="match status" value="1"/>
</dbReference>
<keyword evidence="11" id="KW-1185">Reference proteome</keyword>
<reference evidence="10" key="1">
    <citation type="journal article" date="2022" name="bioRxiv">
        <title>Thiovibrio frasassiensisgen. nov., sp. nov., an autotrophic, elemental sulfur disproportionating bacterium isolated from sulfidic karst sediment, and proposal of Thiovibrionaceae fam. nov.</title>
        <authorList>
            <person name="Aronson H."/>
            <person name="Thomas C."/>
            <person name="Bhattacharyya M."/>
            <person name="Eckstein S."/>
            <person name="Jensen S."/>
            <person name="Barco R."/>
            <person name="Macalady J."/>
            <person name="Amend J."/>
        </authorList>
    </citation>
    <scope>NUCLEOTIDE SEQUENCE</scope>
    <source>
        <strain evidence="10">RS19-109</strain>
    </source>
</reference>